<protein>
    <submittedName>
        <fullName evidence="1">Uncharacterized protein</fullName>
    </submittedName>
</protein>
<comment type="caution">
    <text evidence="1">The sequence shown here is derived from an EMBL/GenBank/DDBJ whole genome shotgun (WGS) entry which is preliminary data.</text>
</comment>
<gene>
    <name evidence="1" type="ORF">BOTNAR_0172g00060</name>
</gene>
<dbReference type="AlphaFoldDB" id="A0A4Z1IBC1"/>
<dbReference type="EMBL" id="PQXJ01000172">
    <property type="protein sequence ID" value="TGO58921.1"/>
    <property type="molecule type" value="Genomic_DNA"/>
</dbReference>
<keyword evidence="2" id="KW-1185">Reference proteome</keyword>
<reference evidence="1 2" key="1">
    <citation type="submission" date="2017-12" db="EMBL/GenBank/DDBJ databases">
        <title>Comparative genomics of Botrytis spp.</title>
        <authorList>
            <person name="Valero-Jimenez C.A."/>
            <person name="Tapia P."/>
            <person name="Veloso J."/>
            <person name="Silva-Moreno E."/>
            <person name="Staats M."/>
            <person name="Valdes J.H."/>
            <person name="Van Kan J.A.L."/>
        </authorList>
    </citation>
    <scope>NUCLEOTIDE SEQUENCE [LARGE SCALE GENOMIC DNA]</scope>
    <source>
        <strain evidence="1 2">MUCL2120</strain>
    </source>
</reference>
<name>A0A4Z1IBC1_9HELO</name>
<dbReference type="Proteomes" id="UP000297452">
    <property type="component" value="Unassembled WGS sequence"/>
</dbReference>
<proteinExistence type="predicted"/>
<evidence type="ECO:0000313" key="2">
    <source>
        <dbReference type="Proteomes" id="UP000297452"/>
    </source>
</evidence>
<evidence type="ECO:0000313" key="1">
    <source>
        <dbReference type="EMBL" id="TGO58921.1"/>
    </source>
</evidence>
<accession>A0A4Z1IBC1</accession>
<sequence length="146" mass="15602">MDEKTPATILSHGARRPAFIVPSSRKRVAIKADEIVDAECCCCPRIAVNSRENGMIPILAMTYIESSAPPPAIPPELANDNLPRVESNPCFFPSPLNPGVLGATALDTPAVMHTGLANLVRNAESHKNPWVINNSINVVVKGQGNL</sequence>
<organism evidence="1 2">
    <name type="scientific">Botryotinia narcissicola</name>
    <dbReference type="NCBI Taxonomy" id="278944"/>
    <lineage>
        <taxon>Eukaryota</taxon>
        <taxon>Fungi</taxon>
        <taxon>Dikarya</taxon>
        <taxon>Ascomycota</taxon>
        <taxon>Pezizomycotina</taxon>
        <taxon>Leotiomycetes</taxon>
        <taxon>Helotiales</taxon>
        <taxon>Sclerotiniaceae</taxon>
        <taxon>Botryotinia</taxon>
    </lineage>
</organism>